<dbReference type="Proteomes" id="UP001597260">
    <property type="component" value="Unassembled WGS sequence"/>
</dbReference>
<feature type="compositionally biased region" description="Low complexity" evidence="1">
    <location>
        <begin position="158"/>
        <end position="171"/>
    </location>
</feature>
<proteinExistence type="predicted"/>
<evidence type="ECO:0000313" key="2">
    <source>
        <dbReference type="EMBL" id="MFD1320122.1"/>
    </source>
</evidence>
<organism evidence="2 3">
    <name type="scientific">Micromonospora sonneratiae</name>
    <dbReference type="NCBI Taxonomy" id="1184706"/>
    <lineage>
        <taxon>Bacteria</taxon>
        <taxon>Bacillati</taxon>
        <taxon>Actinomycetota</taxon>
        <taxon>Actinomycetes</taxon>
        <taxon>Micromonosporales</taxon>
        <taxon>Micromonosporaceae</taxon>
        <taxon>Micromonospora</taxon>
    </lineage>
</organism>
<name>A0ABW3Y6Q5_9ACTN</name>
<dbReference type="InterPro" id="IPR049799">
    <property type="entry name" value="SitI3-like"/>
</dbReference>
<reference evidence="3" key="1">
    <citation type="journal article" date="2019" name="Int. J. Syst. Evol. Microbiol.">
        <title>The Global Catalogue of Microorganisms (GCM) 10K type strain sequencing project: providing services to taxonomists for standard genome sequencing and annotation.</title>
        <authorList>
            <consortium name="The Broad Institute Genomics Platform"/>
            <consortium name="The Broad Institute Genome Sequencing Center for Infectious Disease"/>
            <person name="Wu L."/>
            <person name="Ma J."/>
        </authorList>
    </citation>
    <scope>NUCLEOTIDE SEQUENCE [LARGE SCALE GENOMIC DNA]</scope>
    <source>
        <strain evidence="3">JCM 31037</strain>
    </source>
</reference>
<gene>
    <name evidence="2" type="ORF">ACFQ4H_03360</name>
</gene>
<dbReference type="NCBIfam" id="NF040657">
    <property type="entry name" value="immun_SitI3"/>
    <property type="match status" value="1"/>
</dbReference>
<comment type="caution">
    <text evidence="2">The sequence shown here is derived from an EMBL/GenBank/DDBJ whole genome shotgun (WGS) entry which is preliminary data.</text>
</comment>
<sequence>MAVEFRLTLAGDIPLEDVAELAAVNITEKPAPTANPRLLTARLYDQRGYALSVYSGDHGYFDAEDDDGSRWEWEPETYVDVDFSMGADDLVDKGIPNVVAAVARILAGRSEDAALVQNGDYLLLTRIDGELRKHRTTWWSHYGVEDSSLDDRQHRPLARSWPPSAALPPSA</sequence>
<keyword evidence="3" id="KW-1185">Reference proteome</keyword>
<evidence type="ECO:0000313" key="3">
    <source>
        <dbReference type="Proteomes" id="UP001597260"/>
    </source>
</evidence>
<dbReference type="EMBL" id="JBHTMP010000003">
    <property type="protein sequence ID" value="MFD1320122.1"/>
    <property type="molecule type" value="Genomic_DNA"/>
</dbReference>
<protein>
    <submittedName>
        <fullName evidence="2">SitI3 family protein</fullName>
    </submittedName>
</protein>
<feature type="region of interest" description="Disordered" evidence="1">
    <location>
        <begin position="151"/>
        <end position="171"/>
    </location>
</feature>
<accession>A0ABW3Y6Q5</accession>
<dbReference type="RefSeq" id="WP_377566792.1">
    <property type="nucleotide sequence ID" value="NZ_JBHTMP010000003.1"/>
</dbReference>
<evidence type="ECO:0000256" key="1">
    <source>
        <dbReference type="SAM" id="MobiDB-lite"/>
    </source>
</evidence>